<evidence type="ECO:0000259" key="13">
    <source>
        <dbReference type="PROSITE" id="PS50109"/>
    </source>
</evidence>
<keyword evidence="7" id="KW-0547">Nucleotide-binding</keyword>
<dbReference type="SMART" id="SM00388">
    <property type="entry name" value="HisKA"/>
    <property type="match status" value="1"/>
</dbReference>
<evidence type="ECO:0000256" key="12">
    <source>
        <dbReference type="SAM" id="Phobius"/>
    </source>
</evidence>
<organism evidence="15 16">
    <name type="scientific">Mesorhizobium mediterraneum</name>
    <dbReference type="NCBI Taxonomy" id="43617"/>
    <lineage>
        <taxon>Bacteria</taxon>
        <taxon>Pseudomonadati</taxon>
        <taxon>Pseudomonadota</taxon>
        <taxon>Alphaproteobacteria</taxon>
        <taxon>Hyphomicrobiales</taxon>
        <taxon>Phyllobacteriaceae</taxon>
        <taxon>Mesorhizobium</taxon>
    </lineage>
</organism>
<evidence type="ECO:0000256" key="7">
    <source>
        <dbReference type="ARBA" id="ARBA00022741"/>
    </source>
</evidence>
<feature type="domain" description="HAMP" evidence="14">
    <location>
        <begin position="173"/>
        <end position="225"/>
    </location>
</feature>
<dbReference type="SUPFAM" id="SSF47384">
    <property type="entry name" value="Homodimeric domain of signal transducing histidine kinase"/>
    <property type="match status" value="1"/>
</dbReference>
<evidence type="ECO:0000256" key="4">
    <source>
        <dbReference type="ARBA" id="ARBA00022553"/>
    </source>
</evidence>
<sequence length="442" mass="48425">MTNSNSMTRKLISWLGGATLLVWIAAPTIAAFIFCNNVNESSDDLLQANAKYRQPELIKVLNGKHVDQYNNHLPTYKKYWTYREQVINKYGVVLISEPEEGQQPFPDAPLSNGFWGNADYRVYTEEIQDGVYHQLAEPLDGRRTTIAKGALFVFLPTLVLLPFSLAVWWIVIRRSLRPIEVLRQQIGSRDGGNLSPMDLGDFPAELAPIAASVNRLLDRLRAALEAEREFAANSAHELRTPIAGSIAQMQRLVAELPNGSAKMRARGIEQALSSLGRLVEKVLQLAQAESGVGMADHAIDLVRSVRLEIDDLRKKPQYAGRLHLNVDGCTTLMRKVDVDAFGILLRNLIENALIHGLPTVPTTVSVQTDGTIAIANAGPVVPLPDLEGLTKRFSRGATPAAGSGLGLHIANMVIQRIGGSLELASPARGRNDGFEAIIRIPQ</sequence>
<feature type="transmembrane region" description="Helical" evidence="12">
    <location>
        <begin position="149"/>
        <end position="171"/>
    </location>
</feature>
<dbReference type="InterPro" id="IPR003660">
    <property type="entry name" value="HAMP_dom"/>
</dbReference>
<evidence type="ECO:0000256" key="10">
    <source>
        <dbReference type="ARBA" id="ARBA00022989"/>
    </source>
</evidence>
<comment type="catalytic activity">
    <reaction evidence="1">
        <text>ATP + protein L-histidine = ADP + protein N-phospho-L-histidine.</text>
        <dbReference type="EC" id="2.7.13.3"/>
    </reaction>
</comment>
<comment type="caution">
    <text evidence="15">The sequence shown here is derived from an EMBL/GenBank/DDBJ whole genome shotgun (WGS) entry which is preliminary data.</text>
</comment>
<dbReference type="PROSITE" id="PS50109">
    <property type="entry name" value="HIS_KIN"/>
    <property type="match status" value="1"/>
</dbReference>
<keyword evidence="11" id="KW-0902">Two-component regulatory system</keyword>
<dbReference type="AlphaFoldDB" id="A0AB36R8T4"/>
<evidence type="ECO:0000256" key="3">
    <source>
        <dbReference type="ARBA" id="ARBA00012438"/>
    </source>
</evidence>
<dbReference type="EC" id="2.7.13.3" evidence="3"/>
<dbReference type="InterPro" id="IPR036890">
    <property type="entry name" value="HATPase_C_sf"/>
</dbReference>
<dbReference type="CDD" id="cd00075">
    <property type="entry name" value="HATPase"/>
    <property type="match status" value="1"/>
</dbReference>
<evidence type="ECO:0000256" key="8">
    <source>
        <dbReference type="ARBA" id="ARBA00022777"/>
    </source>
</evidence>
<evidence type="ECO:0000259" key="14">
    <source>
        <dbReference type="PROSITE" id="PS50885"/>
    </source>
</evidence>
<dbReference type="SMART" id="SM00304">
    <property type="entry name" value="HAMP"/>
    <property type="match status" value="1"/>
</dbReference>
<dbReference type="PROSITE" id="PS50885">
    <property type="entry name" value="HAMP"/>
    <property type="match status" value="1"/>
</dbReference>
<evidence type="ECO:0000256" key="2">
    <source>
        <dbReference type="ARBA" id="ARBA00004141"/>
    </source>
</evidence>
<keyword evidence="5" id="KW-0808">Transferase</keyword>
<keyword evidence="4" id="KW-0597">Phosphoprotein</keyword>
<dbReference type="Pfam" id="PF02518">
    <property type="entry name" value="HATPase_c"/>
    <property type="match status" value="1"/>
</dbReference>
<dbReference type="InterPro" id="IPR005467">
    <property type="entry name" value="His_kinase_dom"/>
</dbReference>
<keyword evidence="16" id="KW-1185">Reference proteome</keyword>
<keyword evidence="10 12" id="KW-1133">Transmembrane helix</keyword>
<dbReference type="PANTHER" id="PTHR45436">
    <property type="entry name" value="SENSOR HISTIDINE KINASE YKOH"/>
    <property type="match status" value="1"/>
</dbReference>
<proteinExistence type="predicted"/>
<dbReference type="GO" id="GO:0005886">
    <property type="term" value="C:plasma membrane"/>
    <property type="evidence" value="ECO:0007669"/>
    <property type="project" value="TreeGrafter"/>
</dbReference>
<dbReference type="SUPFAM" id="SSF55874">
    <property type="entry name" value="ATPase domain of HSP90 chaperone/DNA topoisomerase II/histidine kinase"/>
    <property type="match status" value="1"/>
</dbReference>
<dbReference type="CDD" id="cd00082">
    <property type="entry name" value="HisKA"/>
    <property type="match status" value="1"/>
</dbReference>
<evidence type="ECO:0000256" key="5">
    <source>
        <dbReference type="ARBA" id="ARBA00022679"/>
    </source>
</evidence>
<dbReference type="SMART" id="SM00387">
    <property type="entry name" value="HATPase_c"/>
    <property type="match status" value="1"/>
</dbReference>
<evidence type="ECO:0000256" key="11">
    <source>
        <dbReference type="ARBA" id="ARBA00023012"/>
    </source>
</evidence>
<dbReference type="EMBL" id="NPKI01000021">
    <property type="protein sequence ID" value="PAQ00671.1"/>
    <property type="molecule type" value="Genomic_DNA"/>
</dbReference>
<dbReference type="GO" id="GO:0005524">
    <property type="term" value="F:ATP binding"/>
    <property type="evidence" value="ECO:0007669"/>
    <property type="project" value="UniProtKB-KW"/>
</dbReference>
<dbReference type="Pfam" id="PF00672">
    <property type="entry name" value="HAMP"/>
    <property type="match status" value="1"/>
</dbReference>
<dbReference type="RefSeq" id="WP_095486046.1">
    <property type="nucleotide sequence ID" value="NZ_NPKI01000021.1"/>
</dbReference>
<dbReference type="InterPro" id="IPR003661">
    <property type="entry name" value="HisK_dim/P_dom"/>
</dbReference>
<protein>
    <recommendedName>
        <fullName evidence="3">histidine kinase</fullName>
        <ecNumber evidence="3">2.7.13.3</ecNumber>
    </recommendedName>
</protein>
<comment type="subcellular location">
    <subcellularLocation>
        <location evidence="2">Membrane</location>
        <topology evidence="2">Multi-pass membrane protein</topology>
    </subcellularLocation>
</comment>
<dbReference type="GO" id="GO:0000155">
    <property type="term" value="F:phosphorelay sensor kinase activity"/>
    <property type="evidence" value="ECO:0007669"/>
    <property type="project" value="InterPro"/>
</dbReference>
<evidence type="ECO:0000256" key="1">
    <source>
        <dbReference type="ARBA" id="ARBA00000085"/>
    </source>
</evidence>
<dbReference type="InterPro" id="IPR050428">
    <property type="entry name" value="TCS_sensor_his_kinase"/>
</dbReference>
<feature type="domain" description="Histidine kinase" evidence="13">
    <location>
        <begin position="233"/>
        <end position="442"/>
    </location>
</feature>
<evidence type="ECO:0000313" key="15">
    <source>
        <dbReference type="EMBL" id="PAQ00671.1"/>
    </source>
</evidence>
<evidence type="ECO:0000256" key="9">
    <source>
        <dbReference type="ARBA" id="ARBA00022840"/>
    </source>
</evidence>
<accession>A0AB36R8T4</accession>
<keyword evidence="12" id="KW-0472">Membrane</keyword>
<dbReference type="PANTHER" id="PTHR45436:SF14">
    <property type="entry name" value="SENSOR PROTEIN QSEC"/>
    <property type="match status" value="1"/>
</dbReference>
<reference evidence="16" key="1">
    <citation type="submission" date="2017-08" db="EMBL/GenBank/DDBJ databases">
        <title>Mesorhizobium wenxinae sp. nov., a novel rhizobial species isolated from root nodules of chickpea (Cicer arietinum L.).</title>
        <authorList>
            <person name="Zhang J."/>
        </authorList>
    </citation>
    <scope>NUCLEOTIDE SEQUENCE [LARGE SCALE GENOMIC DNA]</scope>
    <source>
        <strain evidence="16">USDA 3392</strain>
    </source>
</reference>
<evidence type="ECO:0000256" key="6">
    <source>
        <dbReference type="ARBA" id="ARBA00022692"/>
    </source>
</evidence>
<dbReference type="InterPro" id="IPR036097">
    <property type="entry name" value="HisK_dim/P_sf"/>
</dbReference>
<gene>
    <name evidence="15" type="ORF">CIT25_18730</name>
</gene>
<name>A0AB36R8T4_9HYPH</name>
<dbReference type="Gene3D" id="1.10.287.130">
    <property type="match status" value="1"/>
</dbReference>
<dbReference type="InterPro" id="IPR003594">
    <property type="entry name" value="HATPase_dom"/>
</dbReference>
<dbReference type="Proteomes" id="UP000216215">
    <property type="component" value="Unassembled WGS sequence"/>
</dbReference>
<keyword evidence="9" id="KW-0067">ATP-binding</keyword>
<keyword evidence="8" id="KW-0418">Kinase</keyword>
<dbReference type="Gene3D" id="3.30.565.10">
    <property type="entry name" value="Histidine kinase-like ATPase, C-terminal domain"/>
    <property type="match status" value="1"/>
</dbReference>
<dbReference type="Pfam" id="PF00512">
    <property type="entry name" value="HisKA"/>
    <property type="match status" value="1"/>
</dbReference>
<evidence type="ECO:0000313" key="16">
    <source>
        <dbReference type="Proteomes" id="UP000216215"/>
    </source>
</evidence>
<keyword evidence="6 12" id="KW-0812">Transmembrane</keyword>